<evidence type="ECO:0000313" key="1">
    <source>
        <dbReference type="EMBL" id="KZS95625.1"/>
    </source>
</evidence>
<keyword evidence="2" id="KW-1185">Reference proteome</keyword>
<dbReference type="EMBL" id="KV419401">
    <property type="protein sequence ID" value="KZS95625.1"/>
    <property type="molecule type" value="Genomic_DNA"/>
</dbReference>
<accession>A0A164X4F5</accession>
<evidence type="ECO:0000313" key="2">
    <source>
        <dbReference type="Proteomes" id="UP000076722"/>
    </source>
</evidence>
<reference evidence="1 2" key="1">
    <citation type="journal article" date="2016" name="Mol. Biol. Evol.">
        <title>Comparative Genomics of Early-Diverging Mushroom-Forming Fungi Provides Insights into the Origins of Lignocellulose Decay Capabilities.</title>
        <authorList>
            <person name="Nagy L.G."/>
            <person name="Riley R."/>
            <person name="Tritt A."/>
            <person name="Adam C."/>
            <person name="Daum C."/>
            <person name="Floudas D."/>
            <person name="Sun H."/>
            <person name="Yadav J.S."/>
            <person name="Pangilinan J."/>
            <person name="Larsson K.H."/>
            <person name="Matsuura K."/>
            <person name="Barry K."/>
            <person name="Labutti K."/>
            <person name="Kuo R."/>
            <person name="Ohm R.A."/>
            <person name="Bhattacharya S.S."/>
            <person name="Shirouzu T."/>
            <person name="Yoshinaga Y."/>
            <person name="Martin F.M."/>
            <person name="Grigoriev I.V."/>
            <person name="Hibbett D.S."/>
        </authorList>
    </citation>
    <scope>NUCLEOTIDE SEQUENCE [LARGE SCALE GENOMIC DNA]</scope>
    <source>
        <strain evidence="1 2">HHB9708</strain>
    </source>
</reference>
<name>A0A164X4F5_9AGAM</name>
<proteinExistence type="predicted"/>
<dbReference type="AlphaFoldDB" id="A0A164X4F5"/>
<organism evidence="1 2">
    <name type="scientific">Sistotremastrum niveocremeum HHB9708</name>
    <dbReference type="NCBI Taxonomy" id="1314777"/>
    <lineage>
        <taxon>Eukaryota</taxon>
        <taxon>Fungi</taxon>
        <taxon>Dikarya</taxon>
        <taxon>Basidiomycota</taxon>
        <taxon>Agaricomycotina</taxon>
        <taxon>Agaricomycetes</taxon>
        <taxon>Sistotremastrales</taxon>
        <taxon>Sistotremastraceae</taxon>
        <taxon>Sertulicium</taxon>
        <taxon>Sertulicium niveocremeum</taxon>
    </lineage>
</organism>
<gene>
    <name evidence="1" type="ORF">SISNIDRAFT_464620</name>
</gene>
<dbReference type="Proteomes" id="UP000076722">
    <property type="component" value="Unassembled WGS sequence"/>
</dbReference>
<protein>
    <submittedName>
        <fullName evidence="1">Uncharacterized protein</fullName>
    </submittedName>
</protein>
<sequence length="205" mass="23474">MASWMMLVLIKITKRSLSVEPFNLVEFIMRYNGGGDATVVLQNRKSMMVDVGVGRDSDTGTVREHLSRDAALPSFGVISMKFCVYLASTNGLLKKILSWVEIKGRELTRRLVEDWYRVGGQKSERERQRKQRESSYLNDPSSMFLLSHPPNLHSTQAISLMTDRAVECWRVLERLNRRGVDLMLLFKFGRHGGRKTSVLRVIIAK</sequence>